<dbReference type="SUPFAM" id="SSF55073">
    <property type="entry name" value="Nucleotide cyclase"/>
    <property type="match status" value="1"/>
</dbReference>
<comment type="caution">
    <text evidence="4">The sequence shown here is derived from an EMBL/GenBank/DDBJ whole genome shotgun (WGS) entry which is preliminary data.</text>
</comment>
<keyword evidence="2" id="KW-0472">Membrane</keyword>
<dbReference type="PANTHER" id="PTHR45138">
    <property type="entry name" value="REGULATORY COMPONENTS OF SENSORY TRANSDUCTION SYSTEM"/>
    <property type="match status" value="1"/>
</dbReference>
<dbReference type="Pfam" id="PF00990">
    <property type="entry name" value="GGDEF"/>
    <property type="match status" value="1"/>
</dbReference>
<evidence type="ECO:0000313" key="5">
    <source>
        <dbReference type="Proteomes" id="UP001597090"/>
    </source>
</evidence>
<dbReference type="NCBIfam" id="TIGR00254">
    <property type="entry name" value="GGDEF"/>
    <property type="match status" value="1"/>
</dbReference>
<feature type="domain" description="GGDEF" evidence="3">
    <location>
        <begin position="159"/>
        <end position="287"/>
    </location>
</feature>
<dbReference type="PROSITE" id="PS50887">
    <property type="entry name" value="GGDEF"/>
    <property type="match status" value="1"/>
</dbReference>
<dbReference type="CDD" id="cd01949">
    <property type="entry name" value="GGDEF"/>
    <property type="match status" value="1"/>
</dbReference>
<feature type="transmembrane region" description="Helical" evidence="2">
    <location>
        <begin position="20"/>
        <end position="38"/>
    </location>
</feature>
<evidence type="ECO:0000259" key="3">
    <source>
        <dbReference type="PROSITE" id="PS50887"/>
    </source>
</evidence>
<proteinExistence type="predicted"/>
<keyword evidence="4" id="KW-0808">Transferase</keyword>
<keyword evidence="5" id="KW-1185">Reference proteome</keyword>
<dbReference type="InterPro" id="IPR000160">
    <property type="entry name" value="GGDEF_dom"/>
</dbReference>
<dbReference type="EC" id="2.7.7.65" evidence="1"/>
<dbReference type="GO" id="GO:0052621">
    <property type="term" value="F:diguanylate cyclase activity"/>
    <property type="evidence" value="ECO:0007669"/>
    <property type="project" value="UniProtKB-EC"/>
</dbReference>
<gene>
    <name evidence="4" type="ORF">ACFQZQ_05980</name>
</gene>
<name>A0ABW2YK97_9GAMM</name>
<organism evidence="4 5">
    <name type="scientific">Lysobacter koreensis</name>
    <dbReference type="NCBI Taxonomy" id="266122"/>
    <lineage>
        <taxon>Bacteria</taxon>
        <taxon>Pseudomonadati</taxon>
        <taxon>Pseudomonadota</taxon>
        <taxon>Gammaproteobacteria</taxon>
        <taxon>Lysobacterales</taxon>
        <taxon>Lysobacteraceae</taxon>
        <taxon>Lysobacter</taxon>
    </lineage>
</organism>
<keyword evidence="4" id="KW-0548">Nucleotidyltransferase</keyword>
<dbReference type="Gene3D" id="3.30.70.270">
    <property type="match status" value="1"/>
</dbReference>
<evidence type="ECO:0000313" key="4">
    <source>
        <dbReference type="EMBL" id="MFD0738825.1"/>
    </source>
</evidence>
<evidence type="ECO:0000256" key="2">
    <source>
        <dbReference type="SAM" id="Phobius"/>
    </source>
</evidence>
<dbReference type="RefSeq" id="WP_386812550.1">
    <property type="nucleotide sequence ID" value="NZ_JBHTIH010000003.1"/>
</dbReference>
<feature type="transmembrane region" description="Helical" evidence="2">
    <location>
        <begin position="50"/>
        <end position="72"/>
    </location>
</feature>
<reference evidence="5" key="1">
    <citation type="journal article" date="2019" name="Int. J. Syst. Evol. Microbiol.">
        <title>The Global Catalogue of Microorganisms (GCM) 10K type strain sequencing project: providing services to taxonomists for standard genome sequencing and annotation.</title>
        <authorList>
            <consortium name="The Broad Institute Genomics Platform"/>
            <consortium name="The Broad Institute Genome Sequencing Center for Infectious Disease"/>
            <person name="Wu L."/>
            <person name="Ma J."/>
        </authorList>
    </citation>
    <scope>NUCLEOTIDE SEQUENCE [LARGE SCALE GENOMIC DNA]</scope>
    <source>
        <strain evidence="5">CCUG 55491</strain>
    </source>
</reference>
<evidence type="ECO:0000256" key="1">
    <source>
        <dbReference type="ARBA" id="ARBA00012528"/>
    </source>
</evidence>
<keyword evidence="2" id="KW-0812">Transmembrane</keyword>
<dbReference type="InterPro" id="IPR050469">
    <property type="entry name" value="Diguanylate_Cyclase"/>
</dbReference>
<dbReference type="Proteomes" id="UP001597090">
    <property type="component" value="Unassembled WGS sequence"/>
</dbReference>
<accession>A0ABW2YK97</accession>
<sequence>MKASRALSEFFPHSYRARLLALVLCCPLLPMLVLVGWLCTRNGIPPERLLFGVTVGLGATLVGTIVSLLLIYKLLDPLRRAAIALDDYYSQQKLPTLPESGDDEIGRLIRGIDRCLRGIDAGRRELERHALEDALTGAMNRRGSEQQLAHSIAMAEGGESFVLFVLDLDNLKPINDAHGHDAGDRVLVSLVDSARARCLGEHDWIGRWGGDEFLIGLRDELGQAKGRIRAWLTALAQPQDGVPAVQVSAGCAHYRPGQSAVELFREADKAMYQAKFSGGHSLVCHSQIRSPSGLDAVYAEATGQQ</sequence>
<dbReference type="PANTHER" id="PTHR45138:SF24">
    <property type="entry name" value="DIGUANYLATE CYCLASE DGCC-RELATED"/>
    <property type="match status" value="1"/>
</dbReference>
<dbReference type="EMBL" id="JBHTIH010000003">
    <property type="protein sequence ID" value="MFD0738825.1"/>
    <property type="molecule type" value="Genomic_DNA"/>
</dbReference>
<protein>
    <recommendedName>
        <fullName evidence="1">diguanylate cyclase</fullName>
        <ecNumber evidence="1">2.7.7.65</ecNumber>
    </recommendedName>
</protein>
<dbReference type="SMART" id="SM00267">
    <property type="entry name" value="GGDEF"/>
    <property type="match status" value="1"/>
</dbReference>
<dbReference type="InterPro" id="IPR043128">
    <property type="entry name" value="Rev_trsase/Diguanyl_cyclase"/>
</dbReference>
<dbReference type="InterPro" id="IPR029787">
    <property type="entry name" value="Nucleotide_cyclase"/>
</dbReference>
<keyword evidence="2" id="KW-1133">Transmembrane helix</keyword>